<feature type="compositionally biased region" description="Polar residues" evidence="1">
    <location>
        <begin position="1"/>
        <end position="12"/>
    </location>
</feature>
<feature type="compositionally biased region" description="Basic and acidic residues" evidence="1">
    <location>
        <begin position="15"/>
        <end position="27"/>
    </location>
</feature>
<gene>
    <name evidence="2" type="ORF">ALEPTO_LOCUS13227</name>
</gene>
<evidence type="ECO:0000313" key="3">
    <source>
        <dbReference type="Proteomes" id="UP000789508"/>
    </source>
</evidence>
<evidence type="ECO:0000313" key="2">
    <source>
        <dbReference type="EMBL" id="CAG8748951.1"/>
    </source>
</evidence>
<dbReference type="Proteomes" id="UP000789508">
    <property type="component" value="Unassembled WGS sequence"/>
</dbReference>
<organism evidence="2 3">
    <name type="scientific">Ambispora leptoticha</name>
    <dbReference type="NCBI Taxonomy" id="144679"/>
    <lineage>
        <taxon>Eukaryota</taxon>
        <taxon>Fungi</taxon>
        <taxon>Fungi incertae sedis</taxon>
        <taxon>Mucoromycota</taxon>
        <taxon>Glomeromycotina</taxon>
        <taxon>Glomeromycetes</taxon>
        <taxon>Archaeosporales</taxon>
        <taxon>Ambisporaceae</taxon>
        <taxon>Ambispora</taxon>
    </lineage>
</organism>
<dbReference type="AlphaFoldDB" id="A0A9N9IS04"/>
<protein>
    <submittedName>
        <fullName evidence="2">10278_t:CDS:1</fullName>
    </submittedName>
</protein>
<sequence>MRPQYSNTSADITDTIEKNQGDLHSDDSVEEINEENFERRRSKINSSKKFKTSVNKVHGE</sequence>
<name>A0A9N9IS04_9GLOM</name>
<reference evidence="2" key="1">
    <citation type="submission" date="2021-06" db="EMBL/GenBank/DDBJ databases">
        <authorList>
            <person name="Kallberg Y."/>
            <person name="Tangrot J."/>
            <person name="Rosling A."/>
        </authorList>
    </citation>
    <scope>NUCLEOTIDE SEQUENCE</scope>
    <source>
        <strain evidence="2">FL130A</strain>
    </source>
</reference>
<proteinExistence type="predicted"/>
<evidence type="ECO:0000256" key="1">
    <source>
        <dbReference type="SAM" id="MobiDB-lite"/>
    </source>
</evidence>
<keyword evidence="3" id="KW-1185">Reference proteome</keyword>
<feature type="non-terminal residue" evidence="2">
    <location>
        <position position="60"/>
    </location>
</feature>
<comment type="caution">
    <text evidence="2">The sequence shown here is derived from an EMBL/GenBank/DDBJ whole genome shotgun (WGS) entry which is preliminary data.</text>
</comment>
<accession>A0A9N9IS04</accession>
<feature type="compositionally biased region" description="Basic residues" evidence="1">
    <location>
        <begin position="40"/>
        <end position="51"/>
    </location>
</feature>
<feature type="region of interest" description="Disordered" evidence="1">
    <location>
        <begin position="1"/>
        <end position="60"/>
    </location>
</feature>
<dbReference type="EMBL" id="CAJVPS010039477">
    <property type="protein sequence ID" value="CAG8748951.1"/>
    <property type="molecule type" value="Genomic_DNA"/>
</dbReference>